<dbReference type="PANTHER" id="PTHR21514">
    <property type="entry name" value="AP-4 COMPLEX ACCESSORY SUBUNIT TEPSIN"/>
    <property type="match status" value="1"/>
</dbReference>
<protein>
    <submittedName>
        <fullName evidence="1">Uncharacterized protein</fullName>
    </submittedName>
</protein>
<gene>
    <name evidence="1" type="ORF">SNAT2548_LOCUS17819</name>
</gene>
<dbReference type="GO" id="GO:0032588">
    <property type="term" value="C:trans-Golgi network membrane"/>
    <property type="evidence" value="ECO:0007669"/>
    <property type="project" value="TreeGrafter"/>
</dbReference>
<dbReference type="PANTHER" id="PTHR21514:SF0">
    <property type="entry name" value="AP-4 COMPLEX ACCESSORY SUBUNIT TEPSIN"/>
    <property type="match status" value="1"/>
</dbReference>
<dbReference type="Proteomes" id="UP000604046">
    <property type="component" value="Unassembled WGS sequence"/>
</dbReference>
<sequence>MPSDLPAVAEYLADCVEGDHAHVKLKALFVIKTLAYRIPPFQQAMQEHLRCVQDASVFTGPPSPMFGDEPYRLVREAADGALEALSGNEFYHEE</sequence>
<proteinExistence type="predicted"/>
<evidence type="ECO:0000313" key="1">
    <source>
        <dbReference type="EMBL" id="CAE7340596.1"/>
    </source>
</evidence>
<dbReference type="OrthoDB" id="118154at2759"/>
<evidence type="ECO:0000313" key="2">
    <source>
        <dbReference type="Proteomes" id="UP000604046"/>
    </source>
</evidence>
<dbReference type="InterPro" id="IPR008942">
    <property type="entry name" value="ENTH_VHS"/>
</dbReference>
<reference evidence="1" key="1">
    <citation type="submission" date="2021-02" db="EMBL/GenBank/DDBJ databases">
        <authorList>
            <person name="Dougan E. K."/>
            <person name="Rhodes N."/>
            <person name="Thang M."/>
            <person name="Chan C."/>
        </authorList>
    </citation>
    <scope>NUCLEOTIDE SEQUENCE</scope>
</reference>
<name>A0A812P503_9DINO</name>
<dbReference type="InterPro" id="IPR039273">
    <property type="entry name" value="TEPSIN"/>
</dbReference>
<comment type="caution">
    <text evidence="1">The sequence shown here is derived from an EMBL/GenBank/DDBJ whole genome shotgun (WGS) entry which is preliminary data.</text>
</comment>
<accession>A0A812P503</accession>
<dbReference type="Gene3D" id="1.25.40.90">
    <property type="match status" value="1"/>
</dbReference>
<dbReference type="AlphaFoldDB" id="A0A812P503"/>
<organism evidence="1 2">
    <name type="scientific">Symbiodinium natans</name>
    <dbReference type="NCBI Taxonomy" id="878477"/>
    <lineage>
        <taxon>Eukaryota</taxon>
        <taxon>Sar</taxon>
        <taxon>Alveolata</taxon>
        <taxon>Dinophyceae</taxon>
        <taxon>Suessiales</taxon>
        <taxon>Symbiodiniaceae</taxon>
        <taxon>Symbiodinium</taxon>
    </lineage>
</organism>
<dbReference type="EMBL" id="CAJNDS010002125">
    <property type="protein sequence ID" value="CAE7340596.1"/>
    <property type="molecule type" value="Genomic_DNA"/>
</dbReference>
<keyword evidence="2" id="KW-1185">Reference proteome</keyword>